<keyword evidence="1" id="KW-1133">Transmembrane helix</keyword>
<dbReference type="Proteomes" id="UP000437736">
    <property type="component" value="Unassembled WGS sequence"/>
</dbReference>
<keyword evidence="1" id="KW-0812">Transmembrane</keyword>
<organism evidence="2 3">
    <name type="scientific">Acidiferrimicrobium australe</name>
    <dbReference type="NCBI Taxonomy" id="2664430"/>
    <lineage>
        <taxon>Bacteria</taxon>
        <taxon>Bacillati</taxon>
        <taxon>Actinomycetota</taxon>
        <taxon>Acidimicrobiia</taxon>
        <taxon>Acidimicrobiales</taxon>
        <taxon>Acidimicrobiaceae</taxon>
        <taxon>Acidiferrimicrobium</taxon>
    </lineage>
</organism>
<keyword evidence="1" id="KW-0472">Membrane</keyword>
<dbReference type="EMBL" id="WJHE01000129">
    <property type="protein sequence ID" value="MST31750.1"/>
    <property type="molecule type" value="Genomic_DNA"/>
</dbReference>
<evidence type="ECO:0000313" key="2">
    <source>
        <dbReference type="EMBL" id="MST31750.1"/>
    </source>
</evidence>
<evidence type="ECO:0000313" key="3">
    <source>
        <dbReference type="Proteomes" id="UP000437736"/>
    </source>
</evidence>
<accession>A0ABW9QPL8</accession>
<evidence type="ECO:0000256" key="1">
    <source>
        <dbReference type="SAM" id="Phobius"/>
    </source>
</evidence>
<name>A0ABW9QPL8_9ACTN</name>
<keyword evidence="3" id="KW-1185">Reference proteome</keyword>
<feature type="transmembrane region" description="Helical" evidence="1">
    <location>
        <begin position="6"/>
        <end position="29"/>
    </location>
</feature>
<evidence type="ECO:0008006" key="4">
    <source>
        <dbReference type="Google" id="ProtNLM"/>
    </source>
</evidence>
<proteinExistence type="predicted"/>
<gene>
    <name evidence="2" type="ORF">GHK86_03280</name>
</gene>
<reference evidence="2 3" key="1">
    <citation type="submission" date="2019-11" db="EMBL/GenBank/DDBJ databases">
        <title>Acidiferrimicrobium australis gen. nov., sp. nov., an acidophilic and obligately heterotrophic, member of the Actinobacteria that catalyses dissimilatory oxido- reduction of iron isolated from metal-rich acidic water in Chile.</title>
        <authorList>
            <person name="Gonzalez D."/>
            <person name="Huber K."/>
            <person name="Hedrich S."/>
            <person name="Rojas-Villalobos C."/>
            <person name="Quatrini R."/>
            <person name="Dinamarca M.A."/>
            <person name="Schwarz A."/>
            <person name="Canales C."/>
            <person name="Nancucheo I."/>
        </authorList>
    </citation>
    <scope>NUCLEOTIDE SEQUENCE [LARGE SCALE GENOMIC DNA]</scope>
    <source>
        <strain evidence="2 3">USS-CCA1</strain>
    </source>
</reference>
<sequence length="164" mass="17145">MGAAEIVVVVSGLLVAATALGGWAAWAGFRLGDRPDDARVDVAVATDRGPAVVCVTNLGLTPVVVGATLRWPRPLERIGGDPVLVRVPHRTPRAPLGPADHSLVGIVDAGQQGAWILPLPAGMARWPLVAVVTVGQRRDRSRIVVRRVSRVAAETAGACLARRP</sequence>
<comment type="caution">
    <text evidence="2">The sequence shown here is derived from an EMBL/GenBank/DDBJ whole genome shotgun (WGS) entry which is preliminary data.</text>
</comment>
<protein>
    <recommendedName>
        <fullName evidence="4">DUF58 domain-containing protein</fullName>
    </recommendedName>
</protein>